<evidence type="ECO:0000256" key="4">
    <source>
        <dbReference type="ARBA" id="ARBA00022475"/>
    </source>
</evidence>
<keyword evidence="3 9" id="KW-0813">Transport</keyword>
<feature type="transmembrane region" description="Helical" evidence="9">
    <location>
        <begin position="146"/>
        <end position="169"/>
    </location>
</feature>
<proteinExistence type="inferred from homology"/>
<comment type="subcellular location">
    <subcellularLocation>
        <location evidence="1 9">Cell membrane</location>
        <topology evidence="1 9">Multi-pass membrane protein</topology>
    </subcellularLocation>
</comment>
<keyword evidence="7 9" id="KW-1133">Transmembrane helix</keyword>
<feature type="transmembrane region" description="Helical" evidence="9">
    <location>
        <begin position="239"/>
        <end position="264"/>
    </location>
</feature>
<evidence type="ECO:0000313" key="10">
    <source>
        <dbReference type="EMBL" id="AUX93329.1"/>
    </source>
</evidence>
<dbReference type="PANTHER" id="PTHR30472:SF29">
    <property type="entry name" value="VITAMIN B12 IMPORT SYSTEM PERMEASE PROTEIN BTUC"/>
    <property type="match status" value="1"/>
</dbReference>
<dbReference type="NCBIfam" id="NF003001">
    <property type="entry name" value="PRK03784.1"/>
    <property type="match status" value="1"/>
</dbReference>
<comment type="function">
    <text evidence="9">Part of the ABC transporter complex BtuCDF involved in vitamin B12 import. Involved in the translocation of the substrate across the membrane.</text>
</comment>
<dbReference type="Pfam" id="PF01032">
    <property type="entry name" value="FecCD"/>
    <property type="match status" value="1"/>
</dbReference>
<keyword evidence="5" id="KW-0997">Cell inner membrane</keyword>
<keyword evidence="11" id="KW-1185">Reference proteome</keyword>
<feature type="transmembrane region" description="Helical" evidence="9">
    <location>
        <begin position="61"/>
        <end position="84"/>
    </location>
</feature>
<evidence type="ECO:0000256" key="2">
    <source>
        <dbReference type="ARBA" id="ARBA00007935"/>
    </source>
</evidence>
<dbReference type="InterPro" id="IPR037294">
    <property type="entry name" value="ABC_BtuC-like"/>
</dbReference>
<accession>A0A2L0IFR5</accession>
<dbReference type="InterPro" id="IPR000522">
    <property type="entry name" value="ABC_transptr_permease_BtuC"/>
</dbReference>
<dbReference type="EMBL" id="CP026377">
    <property type="protein sequence ID" value="AUX93329.1"/>
    <property type="molecule type" value="Genomic_DNA"/>
</dbReference>
<dbReference type="CDD" id="cd06550">
    <property type="entry name" value="TM_ABC_iron-siderophores_like"/>
    <property type="match status" value="1"/>
</dbReference>
<evidence type="ECO:0000256" key="6">
    <source>
        <dbReference type="ARBA" id="ARBA00022692"/>
    </source>
</evidence>
<evidence type="ECO:0000256" key="7">
    <source>
        <dbReference type="ARBA" id="ARBA00022989"/>
    </source>
</evidence>
<feature type="transmembrane region" description="Helical" evidence="9">
    <location>
        <begin position="189"/>
        <end position="207"/>
    </location>
</feature>
<sequence>MSLLNELSRQADRRAYRWLLALGLLLLAITLLSLCAGEQWISPDRWLSPEGELFIWQLRLPRTLSVLLVGASLAMAGCVMQALFENPLAEPGLLGVSNGAGVGLVLCVLLGSGDVWAFSLAAIAGALLVTLVLLRFARRHLSNSRLLLAGVALGIICSAVMTWVVYFSSNLDLRQLMYWMMGGFSGIDWRYRWLMLALLPAICWLGAQAKILNLLALGETSARQLGLSVFLWRNLLVVAIGWLVGVSVALAGAIGFIGLVVPHLLRLKGLTDHRALLPASALAGAAVLLAADIIARLVLSAAELPIGVVTATLGSPLFIWLLLTQRR</sequence>
<protein>
    <recommendedName>
        <fullName evidence="9">Vitamin B12 import system permease protein BtuC</fullName>
    </recommendedName>
</protein>
<dbReference type="KEGG" id="pgz:C2E15_09715"/>
<dbReference type="RefSeq" id="WP_104957187.1">
    <property type="nucleotide sequence ID" value="NZ_CP026377.1"/>
</dbReference>
<dbReference type="GO" id="GO:0005886">
    <property type="term" value="C:plasma membrane"/>
    <property type="evidence" value="ECO:0007669"/>
    <property type="project" value="UniProtKB-SubCell"/>
</dbReference>
<evidence type="ECO:0000256" key="3">
    <source>
        <dbReference type="ARBA" id="ARBA00022448"/>
    </source>
</evidence>
<evidence type="ECO:0000256" key="8">
    <source>
        <dbReference type="ARBA" id="ARBA00023136"/>
    </source>
</evidence>
<dbReference type="Gene3D" id="1.10.3470.10">
    <property type="entry name" value="ABC transporter involved in vitamin B12 uptake, BtuC"/>
    <property type="match status" value="1"/>
</dbReference>
<feature type="transmembrane region" description="Helical" evidence="9">
    <location>
        <begin position="304"/>
        <end position="323"/>
    </location>
</feature>
<dbReference type="InterPro" id="IPR023691">
    <property type="entry name" value="ABC_transptr_BtuC"/>
</dbReference>
<keyword evidence="8 9" id="KW-0472">Membrane</keyword>
<evidence type="ECO:0000313" key="11">
    <source>
        <dbReference type="Proteomes" id="UP000238365"/>
    </source>
</evidence>
<comment type="similarity">
    <text evidence="2 9">Belongs to the binding-protein-dependent transport system permease family. FecCD subfamily.</text>
</comment>
<dbReference type="GO" id="GO:0090482">
    <property type="term" value="F:vitamin transmembrane transporter activity"/>
    <property type="evidence" value="ECO:0007669"/>
    <property type="project" value="UniProtKB-UniRule"/>
</dbReference>
<dbReference type="Proteomes" id="UP000238365">
    <property type="component" value="Chromosome"/>
</dbReference>
<feature type="transmembrane region" description="Helical" evidence="9">
    <location>
        <begin position="117"/>
        <end position="134"/>
    </location>
</feature>
<dbReference type="SUPFAM" id="SSF81345">
    <property type="entry name" value="ABC transporter involved in vitamin B12 uptake, BtuC"/>
    <property type="match status" value="1"/>
</dbReference>
<comment type="subunit">
    <text evidence="9">The complex is composed of two ATP-binding proteins (BtuD), two transmembrane proteins (BtuC) and a solute-binding protein (BtuF).</text>
</comment>
<keyword evidence="4 9" id="KW-1003">Cell membrane</keyword>
<evidence type="ECO:0000256" key="9">
    <source>
        <dbReference type="HAMAP-Rule" id="MF_01004"/>
    </source>
</evidence>
<organism evidence="10 11">
    <name type="scientific">Mixta gaviniae</name>
    <dbReference type="NCBI Taxonomy" id="665914"/>
    <lineage>
        <taxon>Bacteria</taxon>
        <taxon>Pseudomonadati</taxon>
        <taxon>Pseudomonadota</taxon>
        <taxon>Gammaproteobacteria</taxon>
        <taxon>Enterobacterales</taxon>
        <taxon>Erwiniaceae</taxon>
        <taxon>Mixta</taxon>
    </lineage>
</organism>
<reference evidence="10 11" key="1">
    <citation type="submission" date="2018-01" db="EMBL/GenBank/DDBJ databases">
        <title>Complete and assembled Genome of Pantoea gaviniae DSM22758T.</title>
        <authorList>
            <person name="Stevens M.J.A."/>
            <person name="Zurfluh K."/>
            <person name="Stephan R."/>
        </authorList>
    </citation>
    <scope>NUCLEOTIDE SEQUENCE [LARGE SCALE GENOMIC DNA]</scope>
    <source>
        <strain evidence="10 11">DSM 22758</strain>
    </source>
</reference>
<name>A0A2L0IFR5_9GAMM</name>
<evidence type="ECO:0000256" key="1">
    <source>
        <dbReference type="ARBA" id="ARBA00004651"/>
    </source>
</evidence>
<dbReference type="AlphaFoldDB" id="A0A2L0IFR5"/>
<evidence type="ECO:0000256" key="5">
    <source>
        <dbReference type="ARBA" id="ARBA00022519"/>
    </source>
</evidence>
<feature type="transmembrane region" description="Helical" evidence="9">
    <location>
        <begin position="91"/>
        <end position="111"/>
    </location>
</feature>
<dbReference type="PANTHER" id="PTHR30472">
    <property type="entry name" value="FERRIC ENTEROBACTIN TRANSPORT SYSTEM PERMEASE PROTEIN"/>
    <property type="match status" value="1"/>
</dbReference>
<dbReference type="HAMAP" id="MF_01004">
    <property type="entry name" value="BtuC"/>
    <property type="match status" value="1"/>
</dbReference>
<gene>
    <name evidence="9" type="primary">btuC</name>
    <name evidence="10" type="ORF">C2E15_09715</name>
</gene>
<keyword evidence="6 9" id="KW-0812">Transmembrane</keyword>
<feature type="transmembrane region" description="Helical" evidence="9">
    <location>
        <begin position="276"/>
        <end position="298"/>
    </location>
</feature>
<dbReference type="FunFam" id="1.10.3470.10:FF:000001">
    <property type="entry name" value="Vitamin B12 ABC transporter permease BtuC"/>
    <property type="match status" value="1"/>
</dbReference>
<dbReference type="GO" id="GO:0015889">
    <property type="term" value="P:cobalamin transport"/>
    <property type="evidence" value="ECO:0007669"/>
    <property type="project" value="UniProtKB-UniRule"/>
</dbReference>